<name>A0A914DE22_9BILA</name>
<evidence type="ECO:0000313" key="2">
    <source>
        <dbReference type="Proteomes" id="UP000887540"/>
    </source>
</evidence>
<feature type="compositionally biased region" description="Polar residues" evidence="1">
    <location>
        <begin position="73"/>
        <end position="87"/>
    </location>
</feature>
<evidence type="ECO:0000256" key="1">
    <source>
        <dbReference type="SAM" id="MobiDB-lite"/>
    </source>
</evidence>
<dbReference type="WBParaSite" id="ACRNAN_scaffold2268.g21414.t1">
    <property type="protein sequence ID" value="ACRNAN_scaffold2268.g21414.t1"/>
    <property type="gene ID" value="ACRNAN_scaffold2268.g21414"/>
</dbReference>
<proteinExistence type="predicted"/>
<dbReference type="AlphaFoldDB" id="A0A914DE22"/>
<feature type="compositionally biased region" description="Basic and acidic residues" evidence="1">
    <location>
        <begin position="41"/>
        <end position="56"/>
    </location>
</feature>
<reference evidence="3" key="1">
    <citation type="submission" date="2022-11" db="UniProtKB">
        <authorList>
            <consortium name="WormBaseParasite"/>
        </authorList>
    </citation>
    <scope>IDENTIFICATION</scope>
</reference>
<sequence length="87" mass="9896">MTIRVLKDQSCRKKLYMLHPILRITRLRDGYPIMSSQNRVPDLETGTHDRVPDYESTKIAGGTQDRVPDPESATIQSQSENVINIIS</sequence>
<organism evidence="2 3">
    <name type="scientific">Acrobeloides nanus</name>
    <dbReference type="NCBI Taxonomy" id="290746"/>
    <lineage>
        <taxon>Eukaryota</taxon>
        <taxon>Metazoa</taxon>
        <taxon>Ecdysozoa</taxon>
        <taxon>Nematoda</taxon>
        <taxon>Chromadorea</taxon>
        <taxon>Rhabditida</taxon>
        <taxon>Tylenchina</taxon>
        <taxon>Cephalobomorpha</taxon>
        <taxon>Cephaloboidea</taxon>
        <taxon>Cephalobidae</taxon>
        <taxon>Acrobeloides</taxon>
    </lineage>
</organism>
<dbReference type="Proteomes" id="UP000887540">
    <property type="component" value="Unplaced"/>
</dbReference>
<protein>
    <submittedName>
        <fullName evidence="3">Uncharacterized protein</fullName>
    </submittedName>
</protein>
<keyword evidence="2" id="KW-1185">Reference proteome</keyword>
<feature type="region of interest" description="Disordered" evidence="1">
    <location>
        <begin position="34"/>
        <end position="87"/>
    </location>
</feature>
<evidence type="ECO:0000313" key="3">
    <source>
        <dbReference type="WBParaSite" id="ACRNAN_scaffold2268.g21414.t1"/>
    </source>
</evidence>
<accession>A0A914DE22</accession>